<protein>
    <recommendedName>
        <fullName evidence="7">Fibronectin type-III domain-containing protein</fullName>
    </recommendedName>
</protein>
<evidence type="ECO:0000313" key="5">
    <source>
        <dbReference type="Proteomes" id="UP000199398"/>
    </source>
</evidence>
<feature type="region of interest" description="Disordered" evidence="1">
    <location>
        <begin position="185"/>
        <end position="217"/>
    </location>
</feature>
<dbReference type="EMBL" id="RBXX01000002">
    <property type="protein sequence ID" value="RKT83064.1"/>
    <property type="molecule type" value="Genomic_DNA"/>
</dbReference>
<evidence type="ECO:0000313" key="4">
    <source>
        <dbReference type="EMBL" id="SFO55050.1"/>
    </source>
</evidence>
<gene>
    <name evidence="3" type="ORF">ATL45_1337</name>
    <name evidence="4" type="ORF">SAMN05421805_11775</name>
</gene>
<dbReference type="AlphaFoldDB" id="A0A1I5I4F0"/>
<feature type="signal peptide" evidence="2">
    <location>
        <begin position="1"/>
        <end position="35"/>
    </location>
</feature>
<evidence type="ECO:0000256" key="2">
    <source>
        <dbReference type="SAM" id="SignalP"/>
    </source>
</evidence>
<evidence type="ECO:0008006" key="7">
    <source>
        <dbReference type="Google" id="ProtNLM"/>
    </source>
</evidence>
<evidence type="ECO:0000313" key="6">
    <source>
        <dbReference type="Proteomes" id="UP000270697"/>
    </source>
</evidence>
<dbReference type="STRING" id="455193.SAMN05421805_11775"/>
<dbReference type="InterPro" id="IPR013783">
    <property type="entry name" value="Ig-like_fold"/>
</dbReference>
<feature type="chain" id="PRO_5011595767" description="Fibronectin type-III domain-containing protein" evidence="2">
    <location>
        <begin position="36"/>
        <end position="441"/>
    </location>
</feature>
<organism evidence="4 5">
    <name type="scientific">Saccharopolyspora antimicrobica</name>
    <dbReference type="NCBI Taxonomy" id="455193"/>
    <lineage>
        <taxon>Bacteria</taxon>
        <taxon>Bacillati</taxon>
        <taxon>Actinomycetota</taxon>
        <taxon>Actinomycetes</taxon>
        <taxon>Pseudonocardiales</taxon>
        <taxon>Pseudonocardiaceae</taxon>
        <taxon>Saccharopolyspora</taxon>
    </lineage>
</organism>
<evidence type="ECO:0000313" key="3">
    <source>
        <dbReference type="EMBL" id="RKT83064.1"/>
    </source>
</evidence>
<keyword evidence="2" id="KW-0732">Signal</keyword>
<sequence>MRQYPRTPWKCLSVAILAFATATSAITSTSPIAHATPESEPPAGQWQVALHRDANSVSLSDARSASGSQVSSLQAGSNGIVAAIVVLPNGSRGVIRSAGKGTTGAAPTLTTIADANQVQLIWDHVPHALEYEVLRNEERLDVTNGNVYIDASVQPGGQYEYKVQALTPEKTPLNKRWPWTGITAQKIGPDIPASPPGDKSNTGPDGRPLPEDVDPGLVDSGRVIVMNAPVAVPTNNSTEQLETVLKQRQEAINAATDSTVRHQAFIPDAKALAWPCTWSPNTYFGGDNRGFDATSSRNRTQLDAFIDWTRREVRQIKYTGDTRVYSNDGVLQESRNAGTDGMNIYWVPAETTDFQAVIRAEHSVGNPFCTAGAITYDWQGVVYRDGVYTLEGSRYPVPNHGLYVATGLTGWRIGAELLNSGYECITGICGWDNIRARGNGV</sequence>
<dbReference type="Proteomes" id="UP000270697">
    <property type="component" value="Unassembled WGS sequence"/>
</dbReference>
<dbReference type="GO" id="GO:0005975">
    <property type="term" value="P:carbohydrate metabolic process"/>
    <property type="evidence" value="ECO:0007669"/>
    <property type="project" value="UniProtKB-ARBA"/>
</dbReference>
<dbReference type="Gene3D" id="2.60.40.10">
    <property type="entry name" value="Immunoglobulins"/>
    <property type="match status" value="1"/>
</dbReference>
<reference evidence="4 5" key="1">
    <citation type="submission" date="2016-10" db="EMBL/GenBank/DDBJ databases">
        <authorList>
            <person name="de Groot N.N."/>
        </authorList>
    </citation>
    <scope>NUCLEOTIDE SEQUENCE [LARGE SCALE GENOMIC DNA]</scope>
    <source>
        <strain evidence="4 5">CPCC 201259</strain>
    </source>
</reference>
<name>A0A1I5I4F0_9PSEU</name>
<proteinExistence type="predicted"/>
<dbReference type="Proteomes" id="UP000199398">
    <property type="component" value="Unassembled WGS sequence"/>
</dbReference>
<reference evidence="3 6" key="2">
    <citation type="submission" date="2018-10" db="EMBL/GenBank/DDBJ databases">
        <title>Sequencing the genomes of 1000 actinobacteria strains.</title>
        <authorList>
            <person name="Klenk H.-P."/>
        </authorList>
    </citation>
    <scope>NUCLEOTIDE SEQUENCE [LARGE SCALE GENOMIC DNA]</scope>
    <source>
        <strain evidence="3 6">DSM 45119</strain>
    </source>
</reference>
<accession>A0A1I5I4F0</accession>
<dbReference type="EMBL" id="FOUP01000017">
    <property type="protein sequence ID" value="SFO55050.1"/>
    <property type="molecule type" value="Genomic_DNA"/>
</dbReference>
<evidence type="ECO:0000256" key="1">
    <source>
        <dbReference type="SAM" id="MobiDB-lite"/>
    </source>
</evidence>
<keyword evidence="6" id="KW-1185">Reference proteome</keyword>